<dbReference type="AlphaFoldDB" id="A0A7J7L901"/>
<sequence length="345" mass="38455">MVDHLRRNKGGITSITCEGRIAFETEGVDLILEKGVDITSEILSNGIDLLNPRAELEKRNHKLKRLVQSPNSFYMIQSSKVANQSSEHELTNTNPKYCLQLKLEKHVRKYIQNGLKTVIKLGSKKVMLGSDSKAAISIVQLIEDPTWDARDTLQSILKSIAQFGQFIIFLKYKEANMLFDYLAKVLNAAAGYIELNYGDSSIELKKIVNEDADEKVENSEIVKTLFGIDLVSKVLDSSVCSLFLEERIESKDYNFAVAMGGSGRSTRANKVYSVDAVKNHFQTCAWINVSQDYEVKVLLGIAKEDLKAALPDMNNGSRIIITAHSKEAALQVDIRTTSRSDKSAT</sequence>
<dbReference type="OrthoDB" id="1739832at2759"/>
<reference evidence="2 3" key="1">
    <citation type="journal article" date="2020" name="IScience">
        <title>Genome Sequencing of the Endangered Kingdonia uniflora (Circaeasteraceae, Ranunculales) Reveals Potential Mechanisms of Evolutionary Specialization.</title>
        <authorList>
            <person name="Sun Y."/>
            <person name="Deng T."/>
            <person name="Zhang A."/>
            <person name="Moore M.J."/>
            <person name="Landis J.B."/>
            <person name="Lin N."/>
            <person name="Zhang H."/>
            <person name="Zhang X."/>
            <person name="Huang J."/>
            <person name="Zhang X."/>
            <person name="Sun H."/>
            <person name="Wang H."/>
        </authorList>
    </citation>
    <scope>NUCLEOTIDE SEQUENCE [LARGE SCALE GENOMIC DNA]</scope>
    <source>
        <strain evidence="2">TB1705</strain>
        <tissue evidence="2">Leaf</tissue>
    </source>
</reference>
<feature type="domain" description="NB-ARC" evidence="1">
    <location>
        <begin position="255"/>
        <end position="299"/>
    </location>
</feature>
<dbReference type="InterPro" id="IPR023407">
    <property type="entry name" value="Ribosomal_eS27_Zn-bd_dom_sf"/>
</dbReference>
<dbReference type="SUPFAM" id="SSF52540">
    <property type="entry name" value="P-loop containing nucleoside triphosphate hydrolases"/>
    <property type="match status" value="1"/>
</dbReference>
<accession>A0A7J7L901</accession>
<comment type="caution">
    <text evidence="2">The sequence shown here is derived from an EMBL/GenBank/DDBJ whole genome shotgun (WGS) entry which is preliminary data.</text>
</comment>
<dbReference type="InterPro" id="IPR002182">
    <property type="entry name" value="NB-ARC"/>
</dbReference>
<dbReference type="GO" id="GO:0043531">
    <property type="term" value="F:ADP binding"/>
    <property type="evidence" value="ECO:0007669"/>
    <property type="project" value="InterPro"/>
</dbReference>
<name>A0A7J7L901_9MAGN</name>
<dbReference type="EMBL" id="JACGCM010002533">
    <property type="protein sequence ID" value="KAF6139116.1"/>
    <property type="molecule type" value="Genomic_DNA"/>
</dbReference>
<dbReference type="Gene3D" id="2.20.25.100">
    <property type="entry name" value="Zn-binding ribosomal proteins"/>
    <property type="match status" value="1"/>
</dbReference>
<evidence type="ECO:0000313" key="3">
    <source>
        <dbReference type="Proteomes" id="UP000541444"/>
    </source>
</evidence>
<proteinExistence type="predicted"/>
<dbReference type="InterPro" id="IPR027417">
    <property type="entry name" value="P-loop_NTPase"/>
</dbReference>
<organism evidence="2 3">
    <name type="scientific">Kingdonia uniflora</name>
    <dbReference type="NCBI Taxonomy" id="39325"/>
    <lineage>
        <taxon>Eukaryota</taxon>
        <taxon>Viridiplantae</taxon>
        <taxon>Streptophyta</taxon>
        <taxon>Embryophyta</taxon>
        <taxon>Tracheophyta</taxon>
        <taxon>Spermatophyta</taxon>
        <taxon>Magnoliopsida</taxon>
        <taxon>Ranunculales</taxon>
        <taxon>Circaeasteraceae</taxon>
        <taxon>Kingdonia</taxon>
    </lineage>
</organism>
<keyword evidence="3" id="KW-1185">Reference proteome</keyword>
<evidence type="ECO:0000313" key="2">
    <source>
        <dbReference type="EMBL" id="KAF6139116.1"/>
    </source>
</evidence>
<dbReference type="Gene3D" id="3.40.50.300">
    <property type="entry name" value="P-loop containing nucleotide triphosphate hydrolases"/>
    <property type="match status" value="1"/>
</dbReference>
<gene>
    <name evidence="2" type="ORF">GIB67_009959</name>
</gene>
<evidence type="ECO:0000259" key="1">
    <source>
        <dbReference type="Pfam" id="PF00931"/>
    </source>
</evidence>
<protein>
    <recommendedName>
        <fullName evidence="1">NB-ARC domain-containing protein</fullName>
    </recommendedName>
</protein>
<dbReference type="Pfam" id="PF00931">
    <property type="entry name" value="NB-ARC"/>
    <property type="match status" value="1"/>
</dbReference>
<dbReference type="Proteomes" id="UP000541444">
    <property type="component" value="Unassembled WGS sequence"/>
</dbReference>